<accession>A0A9W7BEY5</accession>
<dbReference type="AlphaFoldDB" id="A0A9W7BEY5"/>
<proteinExistence type="predicted"/>
<evidence type="ECO:0000313" key="3">
    <source>
        <dbReference type="Proteomes" id="UP001165085"/>
    </source>
</evidence>
<evidence type="ECO:0000313" key="2">
    <source>
        <dbReference type="EMBL" id="GMH89534.1"/>
    </source>
</evidence>
<evidence type="ECO:0000256" key="1">
    <source>
        <dbReference type="SAM" id="MobiDB-lite"/>
    </source>
</evidence>
<protein>
    <submittedName>
        <fullName evidence="2">Uncharacterized protein</fullName>
    </submittedName>
</protein>
<sequence length="274" mass="30533">MNPNMKNDTDWRAVLEEGLLLQLISSYVGRNALQLRSLSKFFSNSDVLGKVTGVYGPHDLTLKECVQVITTFYDGRLNSARKRTKTHSAEAMLYGNLRSFGIASGLTLALNGEDRHHATLLTGYHQLATEVMNLSVSPRKKINVTAYDQLDPLMKRFNVVNPVAFFWGYKNVPTGSFLFQKSLHHFQPSVKLTHASHSVVLRQCNRCSKFKEGVKDWTCHYEFCDGAGVFVCEDCEGGDAKHCGICRRSRDGQGAGSRSTQTTTIPTHPTSNLI</sequence>
<dbReference type="EMBL" id="BRXY01000359">
    <property type="protein sequence ID" value="GMH89534.1"/>
    <property type="molecule type" value="Genomic_DNA"/>
</dbReference>
<name>A0A9W7BEY5_9STRA</name>
<reference evidence="3" key="1">
    <citation type="journal article" date="2023" name="Commun. Biol.">
        <title>Genome analysis of Parmales, the sister group of diatoms, reveals the evolutionary specialization of diatoms from phago-mixotrophs to photoautotrophs.</title>
        <authorList>
            <person name="Ban H."/>
            <person name="Sato S."/>
            <person name="Yoshikawa S."/>
            <person name="Yamada K."/>
            <person name="Nakamura Y."/>
            <person name="Ichinomiya M."/>
            <person name="Sato N."/>
            <person name="Blanc-Mathieu R."/>
            <person name="Endo H."/>
            <person name="Kuwata A."/>
            <person name="Ogata H."/>
        </authorList>
    </citation>
    <scope>NUCLEOTIDE SEQUENCE [LARGE SCALE GENOMIC DNA]</scope>
    <source>
        <strain evidence="3">NIES 3701</strain>
    </source>
</reference>
<gene>
    <name evidence="2" type="ORF">TrST_g11354</name>
</gene>
<comment type="caution">
    <text evidence="2">The sequence shown here is derived from an EMBL/GenBank/DDBJ whole genome shotgun (WGS) entry which is preliminary data.</text>
</comment>
<keyword evidence="3" id="KW-1185">Reference proteome</keyword>
<organism evidence="2 3">
    <name type="scientific">Triparma strigata</name>
    <dbReference type="NCBI Taxonomy" id="1606541"/>
    <lineage>
        <taxon>Eukaryota</taxon>
        <taxon>Sar</taxon>
        <taxon>Stramenopiles</taxon>
        <taxon>Ochrophyta</taxon>
        <taxon>Bolidophyceae</taxon>
        <taxon>Parmales</taxon>
        <taxon>Triparmaceae</taxon>
        <taxon>Triparma</taxon>
    </lineage>
</organism>
<dbReference type="Proteomes" id="UP001165085">
    <property type="component" value="Unassembled WGS sequence"/>
</dbReference>
<feature type="compositionally biased region" description="Low complexity" evidence="1">
    <location>
        <begin position="260"/>
        <end position="274"/>
    </location>
</feature>
<feature type="region of interest" description="Disordered" evidence="1">
    <location>
        <begin position="249"/>
        <end position="274"/>
    </location>
</feature>